<dbReference type="CDD" id="cd00637">
    <property type="entry name" value="7tm_classA_rhodopsin-like"/>
    <property type="match status" value="2"/>
</dbReference>
<keyword evidence="6 11" id="KW-0472">Membrane</keyword>
<keyword evidence="3 9" id="KW-0812">Transmembrane</keyword>
<keyword evidence="2" id="KW-1003">Cell membrane</keyword>
<feature type="domain" description="G-protein coupled receptors family 1 profile" evidence="12">
    <location>
        <begin position="78"/>
        <end position="693"/>
    </location>
</feature>
<dbReference type="SUPFAM" id="SSF81321">
    <property type="entry name" value="Family A G protein-coupled receptor-like"/>
    <property type="match status" value="1"/>
</dbReference>
<evidence type="ECO:0000256" key="3">
    <source>
        <dbReference type="ARBA" id="ARBA00022692"/>
    </source>
</evidence>
<sequence length="732" mass="80080">MGSLGPPNTTFSPSVADLIPTGAPNYSTDSTDITFMTATKVTTDSEEQVTASLGKRSTAEIVIWSIVLTIILVVAITGNLLVIACVRTTARLRSEKSNMFLVNLSITDVGSACVVMTSSLHAMAADQWHLGSVWCDLVCGANYAFIIVSMLTLCFISLDRYAAVVYALRYQGWVTRRKISLLLAWAWFQGICFGLAPVLAKWVRYDYWEVVCAIVWHEDATNTLTYVIVAFAICFLMPGVILAVAYCKIIKVAKAQNNVHPHNANPRPSVAVIGSDMATSAGATNDRPGLSIISDVQIPSVNYTDPGNGQPKVSTQDDSAACCKNPAFDSMRRQCVNSENQANLLHRNGGQDASSFGHSTENLSAGGVNGFTVLKKRQGENLTQCFDDAVTFKDNACDSNKPPVTPKLNIKAGYPENYLSTLKKNGGFNSLSISVSPCDDEANFETNLSKQETLNQNRQAVHAKDTNDGKSSLLSEGCVQFRNDRPYSAPCSQNDTRKTRLYSETTAVSHIATVARSESCHIRTETMQAWPDDQTQGSNSLTVAVHAPDRCETFRLIDSQSHATPPQLYDAIDSQNQRPSQPSSRRGSSTSCQFTEIPGSPQSLAVPQNGCQPESVSEQPKSSQNKSRNYSTSSKAVKSLLIVVLAFFICMTPFSITKLYKVIFPRPDSLPGYVNLVATIFQYCSSVINPLIYGIFRRDFQKAFLLIFKKLLVKLRLRDSIEMSTDTALVSY</sequence>
<feature type="compositionally biased region" description="Low complexity" evidence="10">
    <location>
        <begin position="574"/>
        <end position="591"/>
    </location>
</feature>
<dbReference type="GO" id="GO:0004930">
    <property type="term" value="F:G protein-coupled receptor activity"/>
    <property type="evidence" value="ECO:0007669"/>
    <property type="project" value="UniProtKB-KW"/>
</dbReference>
<comment type="similarity">
    <text evidence="9">Belongs to the G-protein coupled receptor 1 family.</text>
</comment>
<evidence type="ECO:0000256" key="11">
    <source>
        <dbReference type="SAM" id="Phobius"/>
    </source>
</evidence>
<comment type="caution">
    <text evidence="13">The sequence shown here is derived from an EMBL/GenBank/DDBJ whole genome shotgun (WGS) entry which is preliminary data.</text>
</comment>
<keyword evidence="7 9" id="KW-0675">Receptor</keyword>
<dbReference type="Gene3D" id="1.20.1070.10">
    <property type="entry name" value="Rhodopsin 7-helix transmembrane proteins"/>
    <property type="match status" value="2"/>
</dbReference>
<evidence type="ECO:0000256" key="9">
    <source>
        <dbReference type="RuleBase" id="RU000688"/>
    </source>
</evidence>
<evidence type="ECO:0000256" key="5">
    <source>
        <dbReference type="ARBA" id="ARBA00023040"/>
    </source>
</evidence>
<comment type="subcellular location">
    <subcellularLocation>
        <location evidence="1">Cell membrane</location>
        <topology evidence="1">Multi-pass membrane protein</topology>
    </subcellularLocation>
</comment>
<reference evidence="13 14" key="1">
    <citation type="journal article" date="2021" name="Elife">
        <title>Chloroplast acquisition without the gene transfer in kleptoplastic sea slugs, Plakobranchus ocellatus.</title>
        <authorList>
            <person name="Maeda T."/>
            <person name="Takahashi S."/>
            <person name="Yoshida T."/>
            <person name="Shimamura S."/>
            <person name="Takaki Y."/>
            <person name="Nagai Y."/>
            <person name="Toyoda A."/>
            <person name="Suzuki Y."/>
            <person name="Arimoto A."/>
            <person name="Ishii H."/>
            <person name="Satoh N."/>
            <person name="Nishiyama T."/>
            <person name="Hasebe M."/>
            <person name="Maruyama T."/>
            <person name="Minagawa J."/>
            <person name="Obokata J."/>
            <person name="Shigenobu S."/>
        </authorList>
    </citation>
    <scope>NUCLEOTIDE SEQUENCE [LARGE SCALE GENOMIC DNA]</scope>
</reference>
<name>A0AAV4EGL2_9GAST</name>
<dbReference type="Pfam" id="PF00001">
    <property type="entry name" value="7tm_1"/>
    <property type="match status" value="1"/>
</dbReference>
<evidence type="ECO:0000313" key="14">
    <source>
        <dbReference type="Proteomes" id="UP000762676"/>
    </source>
</evidence>
<keyword evidence="8 9" id="KW-0807">Transducer</keyword>
<evidence type="ECO:0000256" key="6">
    <source>
        <dbReference type="ARBA" id="ARBA00023136"/>
    </source>
</evidence>
<evidence type="ECO:0000256" key="7">
    <source>
        <dbReference type="ARBA" id="ARBA00023170"/>
    </source>
</evidence>
<evidence type="ECO:0000313" key="13">
    <source>
        <dbReference type="EMBL" id="GFR60133.1"/>
    </source>
</evidence>
<dbReference type="InterPro" id="IPR017452">
    <property type="entry name" value="GPCR_Rhodpsn_7TM"/>
</dbReference>
<feature type="compositionally biased region" description="Polar residues" evidence="10">
    <location>
        <begin position="600"/>
        <end position="630"/>
    </location>
</feature>
<evidence type="ECO:0000256" key="4">
    <source>
        <dbReference type="ARBA" id="ARBA00022989"/>
    </source>
</evidence>
<dbReference type="PANTHER" id="PTHR24248">
    <property type="entry name" value="ADRENERGIC RECEPTOR-RELATED G-PROTEIN COUPLED RECEPTOR"/>
    <property type="match status" value="1"/>
</dbReference>
<dbReference type="GO" id="GO:0005886">
    <property type="term" value="C:plasma membrane"/>
    <property type="evidence" value="ECO:0007669"/>
    <property type="project" value="UniProtKB-SubCell"/>
</dbReference>
<evidence type="ECO:0000256" key="10">
    <source>
        <dbReference type="SAM" id="MobiDB-lite"/>
    </source>
</evidence>
<feature type="transmembrane region" description="Helical" evidence="11">
    <location>
        <begin position="180"/>
        <end position="203"/>
    </location>
</feature>
<accession>A0AAV4EGL2</accession>
<evidence type="ECO:0000259" key="12">
    <source>
        <dbReference type="PROSITE" id="PS50262"/>
    </source>
</evidence>
<proteinExistence type="inferred from homology"/>
<dbReference type="AlphaFoldDB" id="A0AAV4EGL2"/>
<dbReference type="PRINTS" id="PR00237">
    <property type="entry name" value="GPCRRHODOPSN"/>
</dbReference>
<keyword evidence="14" id="KW-1185">Reference proteome</keyword>
<evidence type="ECO:0000256" key="8">
    <source>
        <dbReference type="ARBA" id="ARBA00023224"/>
    </source>
</evidence>
<dbReference type="PROSITE" id="PS50262">
    <property type="entry name" value="G_PROTEIN_RECEP_F1_2"/>
    <property type="match status" value="1"/>
</dbReference>
<dbReference type="EMBL" id="BMAT01000127">
    <property type="protein sequence ID" value="GFR60133.1"/>
    <property type="molecule type" value="Genomic_DNA"/>
</dbReference>
<feature type="transmembrane region" description="Helical" evidence="11">
    <location>
        <begin position="98"/>
        <end position="123"/>
    </location>
</feature>
<feature type="transmembrane region" description="Helical" evidence="11">
    <location>
        <begin position="676"/>
        <end position="696"/>
    </location>
</feature>
<feature type="region of interest" description="Disordered" evidence="10">
    <location>
        <begin position="565"/>
        <end position="630"/>
    </location>
</feature>
<protein>
    <submittedName>
        <fullName evidence="13">Histamine H2 receptor</fullName>
    </submittedName>
</protein>
<dbReference type="SMART" id="SM01381">
    <property type="entry name" value="7TM_GPCR_Srsx"/>
    <property type="match status" value="1"/>
</dbReference>
<feature type="transmembrane region" description="Helical" evidence="11">
    <location>
        <begin position="636"/>
        <end position="656"/>
    </location>
</feature>
<feature type="transmembrane region" description="Helical" evidence="11">
    <location>
        <begin position="143"/>
        <end position="168"/>
    </location>
</feature>
<keyword evidence="5 9" id="KW-0297">G-protein coupled receptor</keyword>
<keyword evidence="4 11" id="KW-1133">Transmembrane helix</keyword>
<evidence type="ECO:0000256" key="1">
    <source>
        <dbReference type="ARBA" id="ARBA00004651"/>
    </source>
</evidence>
<dbReference type="Proteomes" id="UP000762676">
    <property type="component" value="Unassembled WGS sequence"/>
</dbReference>
<dbReference type="InterPro" id="IPR000276">
    <property type="entry name" value="GPCR_Rhodpsn"/>
</dbReference>
<feature type="transmembrane region" description="Helical" evidence="11">
    <location>
        <begin position="223"/>
        <end position="247"/>
    </location>
</feature>
<feature type="transmembrane region" description="Helical" evidence="11">
    <location>
        <begin position="61"/>
        <end position="86"/>
    </location>
</feature>
<gene>
    <name evidence="13" type="ORF">ElyMa_000071800</name>
</gene>
<dbReference type="PROSITE" id="PS00237">
    <property type="entry name" value="G_PROTEIN_RECEP_F1_1"/>
    <property type="match status" value="1"/>
</dbReference>
<organism evidence="13 14">
    <name type="scientific">Elysia marginata</name>
    <dbReference type="NCBI Taxonomy" id="1093978"/>
    <lineage>
        <taxon>Eukaryota</taxon>
        <taxon>Metazoa</taxon>
        <taxon>Spiralia</taxon>
        <taxon>Lophotrochozoa</taxon>
        <taxon>Mollusca</taxon>
        <taxon>Gastropoda</taxon>
        <taxon>Heterobranchia</taxon>
        <taxon>Euthyneura</taxon>
        <taxon>Panpulmonata</taxon>
        <taxon>Sacoglossa</taxon>
        <taxon>Placobranchoidea</taxon>
        <taxon>Plakobranchidae</taxon>
        <taxon>Elysia</taxon>
    </lineage>
</organism>
<evidence type="ECO:0000256" key="2">
    <source>
        <dbReference type="ARBA" id="ARBA00022475"/>
    </source>
</evidence>
<dbReference type="PANTHER" id="PTHR24248:SF129">
    <property type="entry name" value="G-PROTEIN COUPLED RECEPTORS FAMILY 1 PROFILE DOMAIN-CONTAINING PROTEIN"/>
    <property type="match status" value="1"/>
</dbReference>